<evidence type="ECO:0000256" key="6">
    <source>
        <dbReference type="ARBA" id="ARBA00023235"/>
    </source>
</evidence>
<dbReference type="GO" id="GO:0004034">
    <property type="term" value="F:aldose 1-epimerase activity"/>
    <property type="evidence" value="ECO:0007669"/>
    <property type="project" value="UniProtKB-EC"/>
</dbReference>
<accession>A0A5C5XSK9</accession>
<dbReference type="NCBIfam" id="NF008277">
    <property type="entry name" value="PRK11055.1"/>
    <property type="match status" value="1"/>
</dbReference>
<dbReference type="AlphaFoldDB" id="A0A5C5XSK9"/>
<proteinExistence type="inferred from homology"/>
<evidence type="ECO:0000256" key="3">
    <source>
        <dbReference type="ARBA" id="ARBA00006206"/>
    </source>
</evidence>
<feature type="binding site" evidence="11">
    <location>
        <begin position="180"/>
        <end position="182"/>
    </location>
    <ligand>
        <name>beta-D-galactose</name>
        <dbReference type="ChEBI" id="CHEBI:27667"/>
    </ligand>
</feature>
<dbReference type="OrthoDB" id="9779408at2"/>
<dbReference type="GO" id="GO:0033499">
    <property type="term" value="P:galactose catabolic process via UDP-galactose, Leloir pathway"/>
    <property type="evidence" value="ECO:0007669"/>
    <property type="project" value="TreeGrafter"/>
</dbReference>
<feature type="active site" description="Proton donor" evidence="9">
    <location>
        <position position="180"/>
    </location>
</feature>
<evidence type="ECO:0000256" key="2">
    <source>
        <dbReference type="ARBA" id="ARBA00005028"/>
    </source>
</evidence>
<organism evidence="12 13">
    <name type="scientific">Crateriforma conspicua</name>
    <dbReference type="NCBI Taxonomy" id="2527996"/>
    <lineage>
        <taxon>Bacteria</taxon>
        <taxon>Pseudomonadati</taxon>
        <taxon>Planctomycetota</taxon>
        <taxon>Planctomycetia</taxon>
        <taxon>Planctomycetales</taxon>
        <taxon>Planctomycetaceae</taxon>
        <taxon>Crateriforma</taxon>
    </lineage>
</organism>
<sequence length="347" mass="38458">MKIQQTEFGKTADQQVVSKYVLTNSLGNQVGLMDWGASLLQVVVPDRSGESVNVNCAFDSLSPYLGRHPYFGSTIGRFCNRIEHAKFTIDGVEYPLDKNHGDHQLHGGADNFSHRLWESESFQDGDDLGVRFRLTSPDGDQGFPGKLAVVCEYRWNDQNELSFHYEAQTDKPTHVNLTNHSYWNLSGMHAGKATDHIVQIKADQWLDVDDDLIPTGKLNDVSGTPLDFRQPTAIGKRLAQLPDTNGYDHCYVVRGKAGTLRPAGRVIDPASGRTMDVETTQVGMQLYSANHLPGDDSSAKVGGHEAFCMETQHYPNAPNRPMFPTTLLLPGSTLRETTLHRFGVLSD</sequence>
<dbReference type="InterPro" id="IPR011013">
    <property type="entry name" value="Gal_mutarotase_sf_dom"/>
</dbReference>
<dbReference type="GO" id="GO:0005737">
    <property type="term" value="C:cytoplasm"/>
    <property type="evidence" value="ECO:0007669"/>
    <property type="project" value="TreeGrafter"/>
</dbReference>
<comment type="similarity">
    <text evidence="3 8">Belongs to the aldose epimerase family.</text>
</comment>
<evidence type="ECO:0000256" key="9">
    <source>
        <dbReference type="PIRSR" id="PIRSR005096-1"/>
    </source>
</evidence>
<dbReference type="InterPro" id="IPR014718">
    <property type="entry name" value="GH-type_carb-bd"/>
</dbReference>
<dbReference type="SUPFAM" id="SSF74650">
    <property type="entry name" value="Galactose mutarotase-like"/>
    <property type="match status" value="1"/>
</dbReference>
<feature type="binding site" evidence="10">
    <location>
        <position position="248"/>
    </location>
    <ligand>
        <name>beta-D-galactose</name>
        <dbReference type="ChEBI" id="CHEBI:27667"/>
    </ligand>
</feature>
<dbReference type="RefSeq" id="WP_146441050.1">
    <property type="nucleotide sequence ID" value="NZ_SJPL01000002.1"/>
</dbReference>
<dbReference type="PANTHER" id="PTHR10091:SF0">
    <property type="entry name" value="GALACTOSE MUTAROTASE"/>
    <property type="match status" value="1"/>
</dbReference>
<dbReference type="Pfam" id="PF01263">
    <property type="entry name" value="Aldose_epim"/>
    <property type="match status" value="1"/>
</dbReference>
<dbReference type="PROSITE" id="PS00545">
    <property type="entry name" value="ALDOSE_1_EPIMERASE"/>
    <property type="match status" value="1"/>
</dbReference>
<evidence type="ECO:0000256" key="1">
    <source>
        <dbReference type="ARBA" id="ARBA00001614"/>
    </source>
</evidence>
<gene>
    <name evidence="12" type="primary">mro_5</name>
    <name evidence="12" type="ORF">Pan14r_54210</name>
</gene>
<dbReference type="GO" id="GO:0006006">
    <property type="term" value="P:glucose metabolic process"/>
    <property type="evidence" value="ECO:0007669"/>
    <property type="project" value="TreeGrafter"/>
</dbReference>
<dbReference type="PANTHER" id="PTHR10091">
    <property type="entry name" value="ALDOSE-1-EPIMERASE"/>
    <property type="match status" value="1"/>
</dbReference>
<dbReference type="InterPro" id="IPR015443">
    <property type="entry name" value="Aldose_1-epimerase"/>
</dbReference>
<dbReference type="InterPro" id="IPR008183">
    <property type="entry name" value="Aldose_1/G6P_1-epimerase"/>
</dbReference>
<dbReference type="InterPro" id="IPR018052">
    <property type="entry name" value="Ald1_epimerase_CS"/>
</dbReference>
<comment type="catalytic activity">
    <reaction evidence="1 8">
        <text>alpha-D-glucose = beta-D-glucose</text>
        <dbReference type="Rhea" id="RHEA:10264"/>
        <dbReference type="ChEBI" id="CHEBI:15903"/>
        <dbReference type="ChEBI" id="CHEBI:17925"/>
        <dbReference type="EC" id="5.1.3.3"/>
    </reaction>
</comment>
<dbReference type="Gene3D" id="2.70.98.10">
    <property type="match status" value="1"/>
</dbReference>
<dbReference type="EC" id="5.1.3.3" evidence="4 8"/>
<protein>
    <recommendedName>
        <fullName evidence="5 8">Aldose 1-epimerase</fullName>
        <ecNumber evidence="4 8">5.1.3.3</ecNumber>
    </recommendedName>
</protein>
<evidence type="ECO:0000256" key="10">
    <source>
        <dbReference type="PIRSR" id="PIRSR005096-2"/>
    </source>
</evidence>
<dbReference type="Proteomes" id="UP000317238">
    <property type="component" value="Unassembled WGS sequence"/>
</dbReference>
<name>A0A5C5XSK9_9PLAN</name>
<feature type="active site" description="Proton acceptor" evidence="9">
    <location>
        <position position="310"/>
    </location>
</feature>
<evidence type="ECO:0000256" key="5">
    <source>
        <dbReference type="ARBA" id="ARBA00014165"/>
    </source>
</evidence>
<evidence type="ECO:0000256" key="7">
    <source>
        <dbReference type="ARBA" id="ARBA00023277"/>
    </source>
</evidence>
<dbReference type="GO" id="GO:0030246">
    <property type="term" value="F:carbohydrate binding"/>
    <property type="evidence" value="ECO:0007669"/>
    <property type="project" value="InterPro"/>
</dbReference>
<evidence type="ECO:0000256" key="8">
    <source>
        <dbReference type="PIRNR" id="PIRNR005096"/>
    </source>
</evidence>
<comment type="pathway">
    <text evidence="2 8">Carbohydrate metabolism; hexose metabolism.</text>
</comment>
<keyword evidence="7 8" id="KW-0119">Carbohydrate metabolism</keyword>
<comment type="caution">
    <text evidence="12">The sequence shown here is derived from an EMBL/GenBank/DDBJ whole genome shotgun (WGS) entry which is preliminary data.</text>
</comment>
<dbReference type="UniPathway" id="UPA00242"/>
<feature type="binding site" evidence="11">
    <location>
        <begin position="80"/>
        <end position="81"/>
    </location>
    <ligand>
        <name>beta-D-galactose</name>
        <dbReference type="ChEBI" id="CHEBI:27667"/>
    </ligand>
</feature>
<reference evidence="12 13" key="1">
    <citation type="submission" date="2019-02" db="EMBL/GenBank/DDBJ databases">
        <title>Deep-cultivation of Planctomycetes and their phenomic and genomic characterization uncovers novel biology.</title>
        <authorList>
            <person name="Wiegand S."/>
            <person name="Jogler M."/>
            <person name="Boedeker C."/>
            <person name="Pinto D."/>
            <person name="Vollmers J."/>
            <person name="Rivas-Marin E."/>
            <person name="Kohn T."/>
            <person name="Peeters S.H."/>
            <person name="Heuer A."/>
            <person name="Rast P."/>
            <person name="Oberbeckmann S."/>
            <person name="Bunk B."/>
            <person name="Jeske O."/>
            <person name="Meyerdierks A."/>
            <person name="Storesund J.E."/>
            <person name="Kallscheuer N."/>
            <person name="Luecker S."/>
            <person name="Lage O.M."/>
            <person name="Pohl T."/>
            <person name="Merkel B.J."/>
            <person name="Hornburger P."/>
            <person name="Mueller R.-W."/>
            <person name="Bruemmer F."/>
            <person name="Labrenz M."/>
            <person name="Spormann A.M."/>
            <person name="Op Den Camp H."/>
            <person name="Overmann J."/>
            <person name="Amann R."/>
            <person name="Jetten M.S.M."/>
            <person name="Mascher T."/>
            <person name="Medema M.H."/>
            <person name="Devos D.P."/>
            <person name="Kaster A.-K."/>
            <person name="Ovreas L."/>
            <person name="Rohde M."/>
            <person name="Galperin M.Y."/>
            <person name="Jogler C."/>
        </authorList>
    </citation>
    <scope>NUCLEOTIDE SEQUENCE [LARGE SCALE GENOMIC DNA]</scope>
    <source>
        <strain evidence="12 13">Pan14r</strain>
    </source>
</reference>
<dbReference type="InterPro" id="IPR047215">
    <property type="entry name" value="Galactose_mutarotase-like"/>
</dbReference>
<evidence type="ECO:0000256" key="4">
    <source>
        <dbReference type="ARBA" id="ARBA00013185"/>
    </source>
</evidence>
<dbReference type="EMBL" id="SJPL01000002">
    <property type="protein sequence ID" value="TWT65870.1"/>
    <property type="molecule type" value="Genomic_DNA"/>
</dbReference>
<dbReference type="PIRSF" id="PIRSF005096">
    <property type="entry name" value="GALM"/>
    <property type="match status" value="1"/>
</dbReference>
<keyword evidence="13" id="KW-1185">Reference proteome</keyword>
<keyword evidence="6 8" id="KW-0413">Isomerase</keyword>
<evidence type="ECO:0000313" key="13">
    <source>
        <dbReference type="Proteomes" id="UP000317238"/>
    </source>
</evidence>
<evidence type="ECO:0000256" key="11">
    <source>
        <dbReference type="PIRSR" id="PIRSR005096-3"/>
    </source>
</evidence>
<dbReference type="CDD" id="cd09019">
    <property type="entry name" value="galactose_mutarotase_like"/>
    <property type="match status" value="1"/>
</dbReference>
<evidence type="ECO:0000313" key="12">
    <source>
        <dbReference type="EMBL" id="TWT65870.1"/>
    </source>
</evidence>